<dbReference type="PANTHER" id="PTHR46704:SF1">
    <property type="entry name" value="TELOMERE LENGTH REGULATION PROTEIN TEL2 HOMOLOG"/>
    <property type="match status" value="1"/>
</dbReference>
<sequence>MEVPMDMGLHLNYLLELHDKLVRVEIELEEVTSSPVLLKLSSLTEERKHFLKSQSHTSKLWLLYLNMVGKAKTFIWAELTGNFEMHLHAVEYMLPRFASFGHNNYAKCACIYLQQMRKLKQTSPEVYTMLNDSHFTVRKHNREWTGVWIDMCIEQTLMRFMRCTKSRSGITHGGVSRISSVQYTEISDARMARDFQDMKAIMEFFNSPNPFNNKVTTEKDIIGRHMQEKLTGKLFRNVTMFKSDQAVTMQVLKKGIIIADETLHIDTHLPTQRMFVCFTLDKASKDAREYFSYELSTIPHSLFDPRTQLMRKTDKSSLAIALYSMTVNQTKCSQTHEHTYFVLDGGAFLHELAWFKSGTFGDIIRQYESYVDMQYGKLTIVLDGYLTRVKQSSVTHFQDKGYSVIYAHADADTLILKTALNIAKERHITVVADDTDILVLLLHHCCKNINCSLPHTEVMYVILKLCRNQLGKKVARLNILLTH</sequence>
<gene>
    <name evidence="1" type="ORF">PR048_009652</name>
</gene>
<name>A0ABQ9I0J4_9NEOP</name>
<accession>A0ABQ9I0J4</accession>
<protein>
    <submittedName>
        <fullName evidence="1">Uncharacterized protein</fullName>
    </submittedName>
</protein>
<organism evidence="1 2">
    <name type="scientific">Dryococelus australis</name>
    <dbReference type="NCBI Taxonomy" id="614101"/>
    <lineage>
        <taxon>Eukaryota</taxon>
        <taxon>Metazoa</taxon>
        <taxon>Ecdysozoa</taxon>
        <taxon>Arthropoda</taxon>
        <taxon>Hexapoda</taxon>
        <taxon>Insecta</taxon>
        <taxon>Pterygota</taxon>
        <taxon>Neoptera</taxon>
        <taxon>Polyneoptera</taxon>
        <taxon>Phasmatodea</taxon>
        <taxon>Verophasmatodea</taxon>
        <taxon>Anareolatae</taxon>
        <taxon>Phasmatidae</taxon>
        <taxon>Eurycanthinae</taxon>
        <taxon>Dryococelus</taxon>
    </lineage>
</organism>
<reference evidence="1 2" key="1">
    <citation type="submission" date="2023-02" db="EMBL/GenBank/DDBJ databases">
        <title>LHISI_Scaffold_Assembly.</title>
        <authorList>
            <person name="Stuart O.P."/>
            <person name="Cleave R."/>
            <person name="Magrath M.J.L."/>
            <person name="Mikheyev A.S."/>
        </authorList>
    </citation>
    <scope>NUCLEOTIDE SEQUENCE [LARGE SCALE GENOMIC DNA]</scope>
    <source>
        <strain evidence="1">Daus_M_001</strain>
        <tissue evidence="1">Leg muscle</tissue>
    </source>
</reference>
<dbReference type="EMBL" id="JARBHB010000003">
    <property type="protein sequence ID" value="KAJ8890145.1"/>
    <property type="molecule type" value="Genomic_DNA"/>
</dbReference>
<dbReference type="PANTHER" id="PTHR46704">
    <property type="entry name" value="CXC DOMAIN-CONTAINING PROTEIN-RELATED"/>
    <property type="match status" value="1"/>
</dbReference>
<evidence type="ECO:0000313" key="1">
    <source>
        <dbReference type="EMBL" id="KAJ8890145.1"/>
    </source>
</evidence>
<keyword evidence="2" id="KW-1185">Reference proteome</keyword>
<evidence type="ECO:0000313" key="2">
    <source>
        <dbReference type="Proteomes" id="UP001159363"/>
    </source>
</evidence>
<dbReference type="Proteomes" id="UP001159363">
    <property type="component" value="Chromosome 3"/>
</dbReference>
<comment type="caution">
    <text evidence="1">The sequence shown here is derived from an EMBL/GenBank/DDBJ whole genome shotgun (WGS) entry which is preliminary data.</text>
</comment>
<proteinExistence type="predicted"/>